<dbReference type="Proteomes" id="UP000324222">
    <property type="component" value="Unassembled WGS sequence"/>
</dbReference>
<comment type="caution">
    <text evidence="1">The sequence shown here is derived from an EMBL/GenBank/DDBJ whole genome shotgun (WGS) entry which is preliminary data.</text>
</comment>
<organism evidence="1 2">
    <name type="scientific">Portunus trituberculatus</name>
    <name type="common">Swimming crab</name>
    <name type="synonym">Neptunus trituberculatus</name>
    <dbReference type="NCBI Taxonomy" id="210409"/>
    <lineage>
        <taxon>Eukaryota</taxon>
        <taxon>Metazoa</taxon>
        <taxon>Ecdysozoa</taxon>
        <taxon>Arthropoda</taxon>
        <taxon>Crustacea</taxon>
        <taxon>Multicrustacea</taxon>
        <taxon>Malacostraca</taxon>
        <taxon>Eumalacostraca</taxon>
        <taxon>Eucarida</taxon>
        <taxon>Decapoda</taxon>
        <taxon>Pleocyemata</taxon>
        <taxon>Brachyura</taxon>
        <taxon>Eubrachyura</taxon>
        <taxon>Portunoidea</taxon>
        <taxon>Portunidae</taxon>
        <taxon>Portuninae</taxon>
        <taxon>Portunus</taxon>
    </lineage>
</organism>
<keyword evidence="2" id="KW-1185">Reference proteome</keyword>
<protein>
    <submittedName>
        <fullName evidence="1">Uncharacterized protein</fullName>
    </submittedName>
</protein>
<dbReference type="OrthoDB" id="296386at2759"/>
<evidence type="ECO:0000313" key="2">
    <source>
        <dbReference type="Proteomes" id="UP000324222"/>
    </source>
</evidence>
<reference evidence="1 2" key="1">
    <citation type="submission" date="2019-05" db="EMBL/GenBank/DDBJ databases">
        <title>Another draft genome of Portunus trituberculatus and its Hox gene families provides insights of decapod evolution.</title>
        <authorList>
            <person name="Jeong J.-H."/>
            <person name="Song I."/>
            <person name="Kim S."/>
            <person name="Choi T."/>
            <person name="Kim D."/>
            <person name="Ryu S."/>
            <person name="Kim W."/>
        </authorList>
    </citation>
    <scope>NUCLEOTIDE SEQUENCE [LARGE SCALE GENOMIC DNA]</scope>
    <source>
        <tissue evidence="1">Muscle</tissue>
    </source>
</reference>
<proteinExistence type="predicted"/>
<gene>
    <name evidence="1" type="ORF">E2C01_025313</name>
</gene>
<name>A0A5B7ECY4_PORTR</name>
<sequence length="103" mass="12052">MPFGGRSERYELNGTGQLQRDRTYGSIVRDRTYGSIGSYSNPDPEAHRNFINDDDLDFQYFSLNKRDFHEQELLQKKRTIRMKIAFGVGKLLCAAWAIQRMNE</sequence>
<accession>A0A5B7ECY4</accession>
<evidence type="ECO:0000313" key="1">
    <source>
        <dbReference type="EMBL" id="MPC32011.1"/>
    </source>
</evidence>
<dbReference type="EMBL" id="VSRR010002544">
    <property type="protein sequence ID" value="MPC32011.1"/>
    <property type="molecule type" value="Genomic_DNA"/>
</dbReference>
<dbReference type="AlphaFoldDB" id="A0A5B7ECY4"/>